<dbReference type="FunFam" id="3.30.160.60:FF:000446">
    <property type="entry name" value="Zinc finger protein"/>
    <property type="match status" value="1"/>
</dbReference>
<dbReference type="FunFam" id="3.30.160.60:FF:000188">
    <property type="entry name" value="Zinc finger protein 787"/>
    <property type="match status" value="1"/>
</dbReference>
<dbReference type="PANTHER" id="PTHR24404:SF98">
    <property type="entry name" value="ZINC FINGER PROTEIN 567"/>
    <property type="match status" value="1"/>
</dbReference>
<keyword evidence="11" id="KW-0539">Nucleus</keyword>
<dbReference type="EMBL" id="OE843735">
    <property type="protein sequence ID" value="CAD7603798.1"/>
    <property type="molecule type" value="Genomic_DNA"/>
</dbReference>
<proteinExistence type="inferred from homology"/>
<dbReference type="FunFam" id="3.30.160.60:FF:000770">
    <property type="entry name" value="zinc finger protein 16"/>
    <property type="match status" value="1"/>
</dbReference>
<keyword evidence="8" id="KW-0805">Transcription regulation</keyword>
<keyword evidence="4" id="KW-0479">Metal-binding</keyword>
<dbReference type="InterPro" id="IPR036236">
    <property type="entry name" value="Znf_C2H2_sf"/>
</dbReference>
<dbReference type="FunFam" id="3.30.160.60:FF:000038">
    <property type="entry name" value="Zinc finger protein 624"/>
    <property type="match status" value="1"/>
</dbReference>
<feature type="domain" description="C2H2-type" evidence="14">
    <location>
        <begin position="349"/>
        <end position="376"/>
    </location>
</feature>
<evidence type="ECO:0000256" key="6">
    <source>
        <dbReference type="ARBA" id="ARBA00022771"/>
    </source>
</evidence>
<dbReference type="FunFam" id="3.30.160.60:FF:000624">
    <property type="entry name" value="zinc finger protein 697"/>
    <property type="match status" value="1"/>
</dbReference>
<dbReference type="SMART" id="SM00355">
    <property type="entry name" value="ZnF_C2H2"/>
    <property type="match status" value="14"/>
</dbReference>
<dbReference type="PROSITE" id="PS00028">
    <property type="entry name" value="ZINC_FINGER_C2H2_1"/>
    <property type="match status" value="13"/>
</dbReference>
<feature type="domain" description="C2H2-type" evidence="14">
    <location>
        <begin position="466"/>
        <end position="493"/>
    </location>
</feature>
<evidence type="ECO:0000256" key="2">
    <source>
        <dbReference type="ARBA" id="ARBA00004123"/>
    </source>
</evidence>
<feature type="domain" description="C2H2-type" evidence="14">
    <location>
        <begin position="660"/>
        <end position="687"/>
    </location>
</feature>
<keyword evidence="10" id="KW-0804">Transcription</keyword>
<dbReference type="GO" id="GO:0000978">
    <property type="term" value="F:RNA polymerase II cis-regulatory region sequence-specific DNA binding"/>
    <property type="evidence" value="ECO:0007669"/>
    <property type="project" value="TreeGrafter"/>
</dbReference>
<feature type="domain" description="C2H2-type" evidence="14">
    <location>
        <begin position="576"/>
        <end position="603"/>
    </location>
</feature>
<name>A0A7R9PQJ8_TIMGE</name>
<comment type="subcellular location">
    <subcellularLocation>
        <location evidence="2">Nucleus</location>
    </subcellularLocation>
</comment>
<dbReference type="GO" id="GO:0003700">
    <property type="term" value="F:DNA-binding transcription factor activity"/>
    <property type="evidence" value="ECO:0007669"/>
    <property type="project" value="TreeGrafter"/>
</dbReference>
<evidence type="ECO:0000256" key="1">
    <source>
        <dbReference type="ARBA" id="ARBA00003767"/>
    </source>
</evidence>
<evidence type="ECO:0000313" key="15">
    <source>
        <dbReference type="EMBL" id="CAD7603798.1"/>
    </source>
</evidence>
<feature type="region of interest" description="Disordered" evidence="13">
    <location>
        <begin position="417"/>
        <end position="445"/>
    </location>
</feature>
<dbReference type="FunFam" id="3.30.160.60:FF:000003">
    <property type="entry name" value="Zinc finger protein 3 homolog"/>
    <property type="match status" value="1"/>
</dbReference>
<feature type="domain" description="C2H2-type" evidence="14">
    <location>
        <begin position="520"/>
        <end position="547"/>
    </location>
</feature>
<feature type="domain" description="C2H2-type" evidence="14">
    <location>
        <begin position="269"/>
        <end position="296"/>
    </location>
</feature>
<dbReference type="InterPro" id="IPR013087">
    <property type="entry name" value="Znf_C2H2_type"/>
</dbReference>
<dbReference type="FunFam" id="3.30.160.60:FF:000634">
    <property type="entry name" value="Zinc finger X-chromosomal protein"/>
    <property type="match status" value="1"/>
</dbReference>
<keyword evidence="7" id="KW-0862">Zinc</keyword>
<evidence type="ECO:0000256" key="4">
    <source>
        <dbReference type="ARBA" id="ARBA00022723"/>
    </source>
</evidence>
<feature type="domain" description="C2H2-type" evidence="14">
    <location>
        <begin position="688"/>
        <end position="715"/>
    </location>
</feature>
<evidence type="ECO:0000256" key="3">
    <source>
        <dbReference type="ARBA" id="ARBA00006991"/>
    </source>
</evidence>
<evidence type="ECO:0000256" key="11">
    <source>
        <dbReference type="ARBA" id="ARBA00023242"/>
    </source>
</evidence>
<dbReference type="AlphaFoldDB" id="A0A7R9PQJ8"/>
<feature type="domain" description="C2H2-type" evidence="14">
    <location>
        <begin position="492"/>
        <end position="520"/>
    </location>
</feature>
<sequence length="743" mass="84578">MLAALQGHILGKLEGKVARYSTVFCLIRPKPTIHRQSRLNRASQTANRLIRLDPAGDPSDMTSEIREEIENNVSVPSDKPAALTFSSVNELEDASQHIPVHFLLRSDDEMYGLHDIVKPLPGSNLTESTTHLIKRFKIKRRFKEGVKVNKIHSNESEKEKTENIIGKQDGADPMVFSDKQTNTSFLQQVIKEIEHDRCKPISKNGKGDNLPKLTPSSSNKSSLSSKTSLLHNLMNSQQKPHKCEACGKGFITPSKLERHNLIHSGEKPHRCEECGRCFSQVSHLRGHLLVHSAQINDKLGTTSPATIKLIHGLFQNQQKQYKCEECGKGFVTRSKLNRHGFRHTGQKPHKCDVCGKYFGDVGNLRQHLVIHSGIKPYKCEVCEEPEAARRCPQRTTLLRECGLFYFVQSQRCTQGEGYDLQDESESSPPHSPLSDGGASTVDGNHTVLSGDESIANIMEPKIEILEKCEDCGKLFKTKENLATHRLVHNKQYNCNECGKSFLFTNSLADHACTRNKTERHKCEECGKCFSKSSNLNQHRLTHNGPNEFVCKECGKGFKMKSYLIKHNFIHEGQKPHKCTECDKRFASRDRLERHRIIHSGRKPYICDVCGRCFNQVCNLNYHYLIHTREHEGKCEDCGQCFNDGLSLNQHRLFHCSEKPYRCEYCGKCFKSNSSICQHRLTHSENKKYMCEECGKCFKILAALNQHRLTHRGYRPHTCEECGKGFALRSQLSRHWLVHAKHKT</sequence>
<feature type="domain" description="C2H2-type" evidence="14">
    <location>
        <begin position="604"/>
        <end position="631"/>
    </location>
</feature>
<dbReference type="PROSITE" id="PS50157">
    <property type="entry name" value="ZINC_FINGER_C2H2_2"/>
    <property type="match status" value="14"/>
</dbReference>
<dbReference type="PANTHER" id="PTHR24404">
    <property type="entry name" value="ZINC FINGER PROTEIN"/>
    <property type="match status" value="1"/>
</dbReference>
<feature type="region of interest" description="Disordered" evidence="13">
    <location>
        <begin position="197"/>
        <end position="225"/>
    </location>
</feature>
<gene>
    <name evidence="15" type="ORF">TGEB3V08_LOCUS8921</name>
</gene>
<organism evidence="15">
    <name type="scientific">Timema genevievae</name>
    <name type="common">Walking stick</name>
    <dbReference type="NCBI Taxonomy" id="629358"/>
    <lineage>
        <taxon>Eukaryota</taxon>
        <taxon>Metazoa</taxon>
        <taxon>Ecdysozoa</taxon>
        <taxon>Arthropoda</taxon>
        <taxon>Hexapoda</taxon>
        <taxon>Insecta</taxon>
        <taxon>Pterygota</taxon>
        <taxon>Neoptera</taxon>
        <taxon>Polyneoptera</taxon>
        <taxon>Phasmatodea</taxon>
        <taxon>Timematodea</taxon>
        <taxon>Timematoidea</taxon>
        <taxon>Timematidae</taxon>
        <taxon>Timema</taxon>
    </lineage>
</organism>
<evidence type="ECO:0000256" key="5">
    <source>
        <dbReference type="ARBA" id="ARBA00022737"/>
    </source>
</evidence>
<dbReference type="GO" id="GO:0005634">
    <property type="term" value="C:nucleus"/>
    <property type="evidence" value="ECO:0007669"/>
    <property type="project" value="UniProtKB-SubCell"/>
</dbReference>
<feature type="domain" description="C2H2-type" evidence="14">
    <location>
        <begin position="632"/>
        <end position="659"/>
    </location>
</feature>
<dbReference type="FunFam" id="3.30.160.60:FF:000340">
    <property type="entry name" value="zinc finger protein 473 isoform X1"/>
    <property type="match status" value="2"/>
</dbReference>
<keyword evidence="5" id="KW-0677">Repeat</keyword>
<keyword evidence="6 12" id="KW-0863">Zinc-finger</keyword>
<dbReference type="Pfam" id="PF00096">
    <property type="entry name" value="zf-C2H2"/>
    <property type="match status" value="12"/>
</dbReference>
<keyword evidence="9" id="KW-0238">DNA-binding</keyword>
<dbReference type="Gene3D" id="3.30.160.60">
    <property type="entry name" value="Classic Zinc Finger"/>
    <property type="match status" value="13"/>
</dbReference>
<evidence type="ECO:0000256" key="10">
    <source>
        <dbReference type="ARBA" id="ARBA00023163"/>
    </source>
</evidence>
<protein>
    <recommendedName>
        <fullName evidence="14">C2H2-type domain-containing protein</fullName>
    </recommendedName>
</protein>
<dbReference type="InterPro" id="IPR050589">
    <property type="entry name" value="Ikaros_C2H2-ZF"/>
</dbReference>
<dbReference type="GO" id="GO:0006357">
    <property type="term" value="P:regulation of transcription by RNA polymerase II"/>
    <property type="evidence" value="ECO:0007669"/>
    <property type="project" value="TreeGrafter"/>
</dbReference>
<evidence type="ECO:0000256" key="13">
    <source>
        <dbReference type="SAM" id="MobiDB-lite"/>
    </source>
</evidence>
<accession>A0A7R9PQJ8</accession>
<feature type="domain" description="C2H2-type" evidence="14">
    <location>
        <begin position="321"/>
        <end position="348"/>
    </location>
</feature>
<feature type="domain" description="C2H2-type" evidence="14">
    <location>
        <begin position="241"/>
        <end position="268"/>
    </location>
</feature>
<dbReference type="SUPFAM" id="SSF57667">
    <property type="entry name" value="beta-beta-alpha zinc fingers"/>
    <property type="match status" value="8"/>
</dbReference>
<comment type="similarity">
    <text evidence="3">Belongs to the krueppel C2H2-type zinc-finger protein family.</text>
</comment>
<comment type="function">
    <text evidence="1">May be involved in transcriptional regulation.</text>
</comment>
<evidence type="ECO:0000256" key="8">
    <source>
        <dbReference type="ARBA" id="ARBA00023015"/>
    </source>
</evidence>
<evidence type="ECO:0000256" key="12">
    <source>
        <dbReference type="PROSITE-ProRule" id="PRU00042"/>
    </source>
</evidence>
<evidence type="ECO:0000256" key="9">
    <source>
        <dbReference type="ARBA" id="ARBA00023125"/>
    </source>
</evidence>
<feature type="domain" description="C2H2-type" evidence="14">
    <location>
        <begin position="548"/>
        <end position="575"/>
    </location>
</feature>
<evidence type="ECO:0000256" key="7">
    <source>
        <dbReference type="ARBA" id="ARBA00022833"/>
    </source>
</evidence>
<evidence type="ECO:0000259" key="14">
    <source>
        <dbReference type="PROSITE" id="PS50157"/>
    </source>
</evidence>
<feature type="compositionally biased region" description="Low complexity" evidence="13">
    <location>
        <begin position="210"/>
        <end position="225"/>
    </location>
</feature>
<dbReference type="GO" id="GO:0008270">
    <property type="term" value="F:zinc ion binding"/>
    <property type="evidence" value="ECO:0007669"/>
    <property type="project" value="UniProtKB-KW"/>
</dbReference>
<feature type="domain" description="C2H2-type" evidence="14">
    <location>
        <begin position="716"/>
        <end position="743"/>
    </location>
</feature>
<reference evidence="15" key="1">
    <citation type="submission" date="2020-11" db="EMBL/GenBank/DDBJ databases">
        <authorList>
            <person name="Tran Van P."/>
        </authorList>
    </citation>
    <scope>NUCLEOTIDE SEQUENCE</scope>
</reference>